<comment type="caution">
    <text evidence="1">The sequence shown here is derived from an EMBL/GenBank/DDBJ whole genome shotgun (WGS) entry which is preliminary data.</text>
</comment>
<accession>A0AAJ1C1J8</accession>
<proteinExistence type="predicted"/>
<reference evidence="1" key="1">
    <citation type="submission" date="2022-06" db="EMBL/GenBank/DDBJ databases">
        <authorList>
            <person name="Sun Q."/>
        </authorList>
    </citation>
    <scope>NUCLEOTIDE SEQUENCE</scope>
    <source>
        <strain evidence="1">S101</strain>
    </source>
</reference>
<sequence length="92" mass="10193">MRAVALLMEQQATGKSDGKANRVLEIENLLKGSAPEPVEIYLDQFGLMETLDCLATVPDILGLDWDEAHRRIVLIEQLIKKLASPTGKIFDS</sequence>
<evidence type="ECO:0000313" key="2">
    <source>
        <dbReference type="Proteomes" id="UP001155380"/>
    </source>
</evidence>
<dbReference type="Proteomes" id="UP001155380">
    <property type="component" value="Unassembled WGS sequence"/>
</dbReference>
<dbReference type="EMBL" id="JAMXLX010000016">
    <property type="protein sequence ID" value="MCO5960117.1"/>
    <property type="molecule type" value="Genomic_DNA"/>
</dbReference>
<organism evidence="1 2">
    <name type="scientific">Ciceribacter sichuanensis</name>
    <dbReference type="NCBI Taxonomy" id="2949647"/>
    <lineage>
        <taxon>Bacteria</taxon>
        <taxon>Pseudomonadati</taxon>
        <taxon>Pseudomonadota</taxon>
        <taxon>Alphaproteobacteria</taxon>
        <taxon>Hyphomicrobiales</taxon>
        <taxon>Rhizobiaceae</taxon>
        <taxon>Ciceribacter</taxon>
    </lineage>
</organism>
<dbReference type="AlphaFoldDB" id="A0AAJ1C1J8"/>
<protein>
    <submittedName>
        <fullName evidence="1">Uncharacterized protein</fullName>
    </submittedName>
</protein>
<evidence type="ECO:0000313" key="1">
    <source>
        <dbReference type="EMBL" id="MCO5960117.1"/>
    </source>
</evidence>
<dbReference type="RefSeq" id="WP_250914809.1">
    <property type="nucleotide sequence ID" value="NZ_JAMXLX010000016.1"/>
</dbReference>
<name>A0AAJ1C1J8_9HYPH</name>
<gene>
    <name evidence="1" type="ORF">NBH21_25480</name>
</gene>